<organism evidence="5 6">
    <name type="scientific">Oikopleura dioica</name>
    <name type="common">Tunicate</name>
    <dbReference type="NCBI Taxonomy" id="34765"/>
    <lineage>
        <taxon>Eukaryota</taxon>
        <taxon>Metazoa</taxon>
        <taxon>Chordata</taxon>
        <taxon>Tunicata</taxon>
        <taxon>Appendicularia</taxon>
        <taxon>Copelata</taxon>
        <taxon>Oikopleuridae</taxon>
        <taxon>Oikopleura</taxon>
    </lineage>
</organism>
<evidence type="ECO:0000313" key="5">
    <source>
        <dbReference type="EMBL" id="CAG5088866.1"/>
    </source>
</evidence>
<protein>
    <submittedName>
        <fullName evidence="5">Oidioi.mRNA.OKI2018_I69.PAR.g11996.t1.cds</fullName>
    </submittedName>
</protein>
<feature type="disulfide bond" evidence="2">
    <location>
        <begin position="74"/>
        <end position="83"/>
    </location>
</feature>
<feature type="domain" description="EGF-like" evidence="3">
    <location>
        <begin position="47"/>
        <end position="84"/>
    </location>
</feature>
<dbReference type="Gene3D" id="4.10.740.10">
    <property type="entry name" value="Coagulation Factor IX"/>
    <property type="match status" value="1"/>
</dbReference>
<sequence length="265" mass="29926">MNPKQGWIEEMKEGHLVRECYKETCSYDEALEAIESISDTKVFWEMFTDPCKKLNPCGAHKCNDMSRGHFACQCEEGFDGFSCDHDCSSKNKPLTVNLKEENFGASSFIPSDKNGVGYEPFNARWNQALGYFHVPTGGFPNVWKPQIDDTEPYLWIDLGERRTVFSMALRSGYHKGSICAPNTVEVVFDKKKNFLEEINGHVYKVDNTTVEPQQITLNKPVYAQFIAIRPRFTVDPDPAIPPCLAVEFYGRGGANPAPDNCKNQS</sequence>
<keyword evidence="2" id="KW-0245">EGF-like domain</keyword>
<dbReference type="SUPFAM" id="SSF49785">
    <property type="entry name" value="Galactose-binding domain-like"/>
    <property type="match status" value="1"/>
</dbReference>
<evidence type="ECO:0000313" key="6">
    <source>
        <dbReference type="Proteomes" id="UP001158576"/>
    </source>
</evidence>
<dbReference type="CDD" id="cd00054">
    <property type="entry name" value="EGF_CA"/>
    <property type="match status" value="1"/>
</dbReference>
<feature type="domain" description="Gla" evidence="4">
    <location>
        <begin position="3"/>
        <end position="49"/>
    </location>
</feature>
<dbReference type="SMART" id="SM00069">
    <property type="entry name" value="GLA"/>
    <property type="match status" value="1"/>
</dbReference>
<dbReference type="PROSITE" id="PS50998">
    <property type="entry name" value="GLA_2"/>
    <property type="match status" value="1"/>
</dbReference>
<proteinExistence type="predicted"/>
<dbReference type="PROSITE" id="PS50026">
    <property type="entry name" value="EGF_3"/>
    <property type="match status" value="1"/>
</dbReference>
<dbReference type="InterPro" id="IPR017857">
    <property type="entry name" value="Coagulation_fac-like_Gla_dom"/>
</dbReference>
<dbReference type="PROSITE" id="PS00011">
    <property type="entry name" value="GLA_1"/>
    <property type="match status" value="1"/>
</dbReference>
<keyword evidence="6" id="KW-1185">Reference proteome</keyword>
<dbReference type="InterPro" id="IPR035972">
    <property type="entry name" value="GLA-like_dom_SF"/>
</dbReference>
<reference evidence="5 6" key="1">
    <citation type="submission" date="2021-04" db="EMBL/GenBank/DDBJ databases">
        <authorList>
            <person name="Bliznina A."/>
        </authorList>
    </citation>
    <scope>NUCLEOTIDE SEQUENCE [LARGE SCALE GENOMIC DNA]</scope>
</reference>
<gene>
    <name evidence="5" type="ORF">OKIOD_LOCUS3554</name>
</gene>
<dbReference type="Proteomes" id="UP001158576">
    <property type="component" value="Chromosome PAR"/>
</dbReference>
<dbReference type="InterPro" id="IPR000742">
    <property type="entry name" value="EGF"/>
</dbReference>
<comment type="caution">
    <text evidence="2">Lacks conserved residue(s) required for the propagation of feature annotation.</text>
</comment>
<dbReference type="InterPro" id="IPR008979">
    <property type="entry name" value="Galactose-bd-like_sf"/>
</dbReference>
<dbReference type="PANTHER" id="PTHR24278:SF38">
    <property type="entry name" value="TRANSMEMBRANE GAMMA-CARBOXYGLUTAMIC ACID PROTEIN 4"/>
    <property type="match status" value="1"/>
</dbReference>
<dbReference type="EMBL" id="OU015568">
    <property type="protein sequence ID" value="CAG5088866.1"/>
    <property type="molecule type" value="Genomic_DNA"/>
</dbReference>
<dbReference type="PRINTS" id="PR00001">
    <property type="entry name" value="GLABLOOD"/>
</dbReference>
<evidence type="ECO:0000256" key="2">
    <source>
        <dbReference type="PROSITE-ProRule" id="PRU00076"/>
    </source>
</evidence>
<evidence type="ECO:0000256" key="1">
    <source>
        <dbReference type="ARBA" id="ARBA00023157"/>
    </source>
</evidence>
<dbReference type="PROSITE" id="PS00022">
    <property type="entry name" value="EGF_1"/>
    <property type="match status" value="1"/>
</dbReference>
<dbReference type="InterPro" id="IPR050442">
    <property type="entry name" value="Peptidase_S1_coag_factors"/>
</dbReference>
<dbReference type="InterPro" id="IPR000294">
    <property type="entry name" value="GLA_domain"/>
</dbReference>
<evidence type="ECO:0000259" key="3">
    <source>
        <dbReference type="PROSITE" id="PS50026"/>
    </source>
</evidence>
<dbReference type="Pfam" id="PF00594">
    <property type="entry name" value="Gla"/>
    <property type="match status" value="1"/>
</dbReference>
<accession>A0ABN7S511</accession>
<dbReference type="SUPFAM" id="SSF57630">
    <property type="entry name" value="GLA-domain"/>
    <property type="match status" value="1"/>
</dbReference>
<evidence type="ECO:0000259" key="4">
    <source>
        <dbReference type="PROSITE" id="PS50998"/>
    </source>
</evidence>
<name>A0ABN7S511_OIKDI</name>
<dbReference type="Gene3D" id="2.60.120.260">
    <property type="entry name" value="Galactose-binding domain-like"/>
    <property type="match status" value="1"/>
</dbReference>
<keyword evidence="1 2" id="KW-1015">Disulfide bond</keyword>
<dbReference type="PANTHER" id="PTHR24278">
    <property type="entry name" value="COAGULATION FACTOR"/>
    <property type="match status" value="1"/>
</dbReference>